<comment type="subcellular location">
    <subcellularLocation>
        <location evidence="1">Membrane</location>
        <topology evidence="1">Multi-pass membrane protein</topology>
    </subcellularLocation>
</comment>
<organism evidence="7 8">
    <name type="scientific">Cyclotella cryptica</name>
    <dbReference type="NCBI Taxonomy" id="29204"/>
    <lineage>
        <taxon>Eukaryota</taxon>
        <taxon>Sar</taxon>
        <taxon>Stramenopiles</taxon>
        <taxon>Ochrophyta</taxon>
        <taxon>Bacillariophyta</taxon>
        <taxon>Coscinodiscophyceae</taxon>
        <taxon>Thalassiosirophycidae</taxon>
        <taxon>Stephanodiscales</taxon>
        <taxon>Stephanodiscaceae</taxon>
        <taxon>Cyclotella</taxon>
    </lineage>
</organism>
<feature type="signal peptide" evidence="6">
    <location>
        <begin position="1"/>
        <end position="17"/>
    </location>
</feature>
<dbReference type="EMBL" id="JABMIG020000268">
    <property type="protein sequence ID" value="KAL3783112.1"/>
    <property type="molecule type" value="Genomic_DNA"/>
</dbReference>
<keyword evidence="6" id="KW-0732">Signal</keyword>
<dbReference type="InterPro" id="IPR044878">
    <property type="entry name" value="UbiA_sf"/>
</dbReference>
<evidence type="ECO:0000256" key="4">
    <source>
        <dbReference type="ARBA" id="ARBA00023136"/>
    </source>
</evidence>
<keyword evidence="3 5" id="KW-1133">Transmembrane helix</keyword>
<evidence type="ECO:0000256" key="5">
    <source>
        <dbReference type="SAM" id="Phobius"/>
    </source>
</evidence>
<keyword evidence="8" id="KW-1185">Reference proteome</keyword>
<feature type="chain" id="PRO_5044786258" evidence="6">
    <location>
        <begin position="18"/>
        <end position="360"/>
    </location>
</feature>
<evidence type="ECO:0000256" key="1">
    <source>
        <dbReference type="ARBA" id="ARBA00004141"/>
    </source>
</evidence>
<dbReference type="PANTHER" id="PTHR42723">
    <property type="entry name" value="CHLOROPHYLL SYNTHASE"/>
    <property type="match status" value="1"/>
</dbReference>
<feature type="transmembrane region" description="Helical" evidence="5">
    <location>
        <begin position="317"/>
        <end position="335"/>
    </location>
</feature>
<name>A0ABD3P5T3_9STRA</name>
<dbReference type="AlphaFoldDB" id="A0ABD3P5T3"/>
<dbReference type="InterPro" id="IPR050475">
    <property type="entry name" value="Prenyltransferase_related"/>
</dbReference>
<evidence type="ECO:0000256" key="2">
    <source>
        <dbReference type="ARBA" id="ARBA00022692"/>
    </source>
</evidence>
<protein>
    <submittedName>
        <fullName evidence="7">Uncharacterized protein</fullName>
    </submittedName>
</protein>
<feature type="transmembrane region" description="Helical" evidence="5">
    <location>
        <begin position="286"/>
        <end position="305"/>
    </location>
</feature>
<dbReference type="PANTHER" id="PTHR42723:SF1">
    <property type="entry name" value="CHLOROPHYLL SYNTHASE, CHLOROPLASTIC"/>
    <property type="match status" value="1"/>
</dbReference>
<feature type="transmembrane region" description="Helical" evidence="5">
    <location>
        <begin position="158"/>
        <end position="177"/>
    </location>
</feature>
<dbReference type="Gene3D" id="1.10.357.140">
    <property type="entry name" value="UbiA prenyltransferase"/>
    <property type="match status" value="1"/>
</dbReference>
<feature type="transmembrane region" description="Helical" evidence="5">
    <location>
        <begin position="340"/>
        <end position="358"/>
    </location>
</feature>
<reference evidence="7 8" key="1">
    <citation type="journal article" date="2020" name="G3 (Bethesda)">
        <title>Improved Reference Genome for Cyclotella cryptica CCMP332, a Model for Cell Wall Morphogenesis, Salinity Adaptation, and Lipid Production in Diatoms (Bacillariophyta).</title>
        <authorList>
            <person name="Roberts W.R."/>
            <person name="Downey K.M."/>
            <person name="Ruck E.C."/>
            <person name="Traller J.C."/>
            <person name="Alverson A.J."/>
        </authorList>
    </citation>
    <scope>NUCLEOTIDE SEQUENCE [LARGE SCALE GENOMIC DNA]</scope>
    <source>
        <strain evidence="7 8">CCMP332</strain>
    </source>
</reference>
<proteinExistence type="predicted"/>
<evidence type="ECO:0000256" key="6">
    <source>
        <dbReference type="SAM" id="SignalP"/>
    </source>
</evidence>
<evidence type="ECO:0000256" key="3">
    <source>
        <dbReference type="ARBA" id="ARBA00022989"/>
    </source>
</evidence>
<dbReference type="GO" id="GO:0016020">
    <property type="term" value="C:membrane"/>
    <property type="evidence" value="ECO:0007669"/>
    <property type="project" value="UniProtKB-SubCell"/>
</dbReference>
<evidence type="ECO:0000313" key="8">
    <source>
        <dbReference type="Proteomes" id="UP001516023"/>
    </source>
</evidence>
<dbReference type="InterPro" id="IPR000537">
    <property type="entry name" value="UbiA_prenyltransferase"/>
</dbReference>
<keyword evidence="2 5" id="KW-0812">Transmembrane</keyword>
<evidence type="ECO:0000313" key="7">
    <source>
        <dbReference type="EMBL" id="KAL3783112.1"/>
    </source>
</evidence>
<accession>A0ABD3P5T3</accession>
<feature type="transmembrane region" description="Helical" evidence="5">
    <location>
        <begin position="184"/>
        <end position="201"/>
    </location>
</feature>
<keyword evidence="4 5" id="KW-0472">Membrane</keyword>
<gene>
    <name evidence="7" type="ORF">HJC23_012448</name>
</gene>
<sequence>MRITPIIILVCSRFAKALTTNSILNVPRPSQRRFIVTQPSFSNGRISVRSNSFNNSDRENGTASIHDYISLLRPITTLQAVGGFLVGRLVILRHHRIPGDPPTFFRDVPSLVLASLSIYLSYGAGMAMNDCADASVDMQHNKKQHRSIASGRISTRDGWIFCFVLSCLSLIVAKLATPSGGTRFLLWNTLNLVLMASYAFGMQKLFLIKNFICGWLAVSPLVGASFLGATDVLDNAVIAELYQLAAIGFPLQVSREILKDIEDVDVDRNEKQTLPLVIGEKLCQRIAYGLVALINVALTVLPHYWRMFASSPPVYAISVAMGVPMCIKASTLALIPGQKLLKKSIFVLLAGMIGGLLLQS</sequence>
<dbReference type="Pfam" id="PF01040">
    <property type="entry name" value="UbiA"/>
    <property type="match status" value="1"/>
</dbReference>
<comment type="caution">
    <text evidence="7">The sequence shown here is derived from an EMBL/GenBank/DDBJ whole genome shotgun (WGS) entry which is preliminary data.</text>
</comment>
<dbReference type="Proteomes" id="UP001516023">
    <property type="component" value="Unassembled WGS sequence"/>
</dbReference>